<dbReference type="Gene3D" id="1.10.10.10">
    <property type="entry name" value="Winged helix-like DNA-binding domain superfamily/Winged helix DNA-binding domain"/>
    <property type="match status" value="1"/>
</dbReference>
<dbReference type="RefSeq" id="WP_341471762.1">
    <property type="nucleotide sequence ID" value="NZ_CP128400.1"/>
</dbReference>
<dbReference type="EMBL" id="CP128400">
    <property type="protein sequence ID" value="WJW69890.1"/>
    <property type="molecule type" value="Genomic_DNA"/>
</dbReference>
<proteinExistence type="predicted"/>
<dbReference type="Pfam" id="PF13730">
    <property type="entry name" value="HTH_36"/>
    <property type="match status" value="1"/>
</dbReference>
<dbReference type="InterPro" id="IPR036388">
    <property type="entry name" value="WH-like_DNA-bd_sf"/>
</dbReference>
<dbReference type="AlphaFoldDB" id="A0A8T7M762"/>
<protein>
    <submittedName>
        <fullName evidence="2">Helix-turn-helix domain-containing protein</fullName>
    </submittedName>
</protein>
<accession>A0A8T7M762</accession>
<dbReference type="Proteomes" id="UP000521676">
    <property type="component" value="Unassembled WGS sequence"/>
</dbReference>
<evidence type="ECO:0000256" key="1">
    <source>
        <dbReference type="SAM" id="MobiDB-lite"/>
    </source>
</evidence>
<dbReference type="EMBL" id="JACATZ010000003">
    <property type="protein sequence ID" value="NWJ47985.1"/>
    <property type="molecule type" value="Genomic_DNA"/>
</dbReference>
<evidence type="ECO:0000313" key="2">
    <source>
        <dbReference type="EMBL" id="NWJ47985.1"/>
    </source>
</evidence>
<reference evidence="2 4" key="1">
    <citation type="submission" date="2020-06" db="EMBL/GenBank/DDBJ databases">
        <title>Anoxygenic phototrophic Chloroflexota member uses a Type I reaction center.</title>
        <authorList>
            <person name="Tsuji J.M."/>
            <person name="Shaw N.A."/>
            <person name="Nagashima S."/>
            <person name="Venkiteswaran J."/>
            <person name="Schiff S.L."/>
            <person name="Hanada S."/>
            <person name="Tank M."/>
            <person name="Neufeld J.D."/>
        </authorList>
    </citation>
    <scope>NUCLEOTIDE SEQUENCE [LARGE SCALE GENOMIC DNA]</scope>
    <source>
        <strain evidence="2">L227-S17</strain>
    </source>
</reference>
<reference evidence="3" key="2">
    <citation type="journal article" date="2024" name="Nature">
        <title>Anoxygenic phototroph of the Chloroflexota uses a type I reaction centre.</title>
        <authorList>
            <person name="Tsuji J.M."/>
            <person name="Shaw N.A."/>
            <person name="Nagashima S."/>
            <person name="Venkiteswaran J.J."/>
            <person name="Schiff S.L."/>
            <person name="Watanabe T."/>
            <person name="Fukui M."/>
            <person name="Hanada S."/>
            <person name="Tank M."/>
            <person name="Neufeld J.D."/>
        </authorList>
    </citation>
    <scope>NUCLEOTIDE SEQUENCE</scope>
    <source>
        <strain evidence="3">L227-S17</strain>
    </source>
</reference>
<evidence type="ECO:0000313" key="3">
    <source>
        <dbReference type="EMBL" id="WJW69890.1"/>
    </source>
</evidence>
<name>A0A8T7M762_9CHLR</name>
<organism evidence="2 4">
    <name type="scientific">Candidatus Chlorohelix allophototropha</name>
    <dbReference type="NCBI Taxonomy" id="3003348"/>
    <lineage>
        <taxon>Bacteria</taxon>
        <taxon>Bacillati</taxon>
        <taxon>Chloroflexota</taxon>
        <taxon>Chloroflexia</taxon>
        <taxon>Candidatus Chloroheliales</taxon>
        <taxon>Candidatus Chloroheliaceae</taxon>
        <taxon>Candidatus Chlorohelix</taxon>
    </lineage>
</organism>
<keyword evidence="5" id="KW-1185">Reference proteome</keyword>
<feature type="region of interest" description="Disordered" evidence="1">
    <location>
        <begin position="122"/>
        <end position="160"/>
    </location>
</feature>
<sequence length="285" mass="31384">MPKTPISAYSAANLSSKQASSTLVFEQEQEGGYFVQVPVELLKSDICSPTALKLYLVLLSYCGRGETAFPGQARLARDMGLSERRVRIVLGELQEVELLSVAHRAGKTNIYRLHRFRLRGQTATTPEEKLPAKRKKDSAHGRNITSAESHVESYLKESDSNMTEKVVAETVNAKKSEEEKEATNNSITEVEKELRKAGIKHDVARTLATLATSNGRDSHYINNLRQRVENNPALTNPVGYLVTLVRQNAEPVVPQATAPLGTGKGGAIDWSKYMPGGKYAYLARV</sequence>
<evidence type="ECO:0000313" key="4">
    <source>
        <dbReference type="Proteomes" id="UP000521676"/>
    </source>
</evidence>
<feature type="compositionally biased region" description="Basic and acidic residues" evidence="1">
    <location>
        <begin position="149"/>
        <end position="159"/>
    </location>
</feature>
<gene>
    <name evidence="2" type="ORF">HXX08_19190</name>
    <name evidence="3" type="ORF">OZ401_003520</name>
</gene>
<evidence type="ECO:0000313" key="5">
    <source>
        <dbReference type="Proteomes" id="UP001431572"/>
    </source>
</evidence>
<dbReference type="Proteomes" id="UP001431572">
    <property type="component" value="Chromosome 2"/>
</dbReference>